<proteinExistence type="inferred from homology"/>
<dbReference type="AlphaFoldDB" id="V4R8X8"/>
<keyword evidence="6 8" id="KW-0472">Membrane</keyword>
<dbReference type="InterPro" id="IPR052049">
    <property type="entry name" value="Electron_transfer_protein"/>
</dbReference>
<dbReference type="GO" id="GO:0005886">
    <property type="term" value="C:plasma membrane"/>
    <property type="evidence" value="ECO:0007669"/>
    <property type="project" value="UniProtKB-SubCell"/>
</dbReference>
<evidence type="ECO:0000256" key="3">
    <source>
        <dbReference type="ARBA" id="ARBA00022475"/>
    </source>
</evidence>
<evidence type="ECO:0000256" key="7">
    <source>
        <dbReference type="SAM" id="MobiDB-lite"/>
    </source>
</evidence>
<dbReference type="Gene3D" id="1.20.1630.10">
    <property type="entry name" value="Formate dehydrogenase/DMSO reductase domain"/>
    <property type="match status" value="1"/>
</dbReference>
<dbReference type="OrthoDB" id="112837at2"/>
<name>V4R8X8_9HYPH</name>
<sequence length="341" mass="35916">MNDLSDAPRPLRRPYAGETYYDRPALKPAPWEWLVGAYIGVAGLAGGAQVLATLFRRASPRKARGIVRNARWLAIGGSAAGGALLVADLRTPRRFYNMMRIFRPTSPMSIGTYVLLGFSGLSGLTLLGELPLGRGRIARAAKRTADAAQLPAAVAGAAMGTYTAALLSATSTPVWAASPRHLGAKFAASSIATSAAALSIGERLGGRHETADRLDAIAAMAAGAQIAVTAVNKRHRAHAEVASATRETTAGRTRETADLLVAGAVPLAAYAAYRLSGNRQPGLALFAAAAVIAGGFLSRDATIKLGQRSAERPRDYFRFAQEEHLPAQHKTSPRENSGWPR</sequence>
<dbReference type="eggNOG" id="COG3301">
    <property type="taxonomic scope" value="Bacteria"/>
</dbReference>
<feature type="transmembrane region" description="Helical" evidence="8">
    <location>
        <begin position="72"/>
        <end position="90"/>
    </location>
</feature>
<comment type="caution">
    <text evidence="9">The sequence shown here is derived from an EMBL/GenBank/DDBJ whole genome shotgun (WGS) entry which is preliminary data.</text>
</comment>
<dbReference type="RefSeq" id="WP_023433892.1">
    <property type="nucleotide sequence ID" value="NZ_AWXZ01000040.1"/>
</dbReference>
<dbReference type="InterPro" id="IPR005614">
    <property type="entry name" value="NrfD-like"/>
</dbReference>
<evidence type="ECO:0000256" key="5">
    <source>
        <dbReference type="ARBA" id="ARBA00022989"/>
    </source>
</evidence>
<dbReference type="PATRIC" id="fig|631454.5.peg.3735"/>
<protein>
    <submittedName>
        <fullName evidence="9">Formate dehydrogenase O putative subunit</fullName>
    </submittedName>
</protein>
<feature type="region of interest" description="Disordered" evidence="7">
    <location>
        <begin position="320"/>
        <end position="341"/>
    </location>
</feature>
<dbReference type="Proteomes" id="UP000017819">
    <property type="component" value="Unassembled WGS sequence"/>
</dbReference>
<comment type="subcellular location">
    <subcellularLocation>
        <location evidence="1">Cell membrane</location>
        <topology evidence="1">Multi-pass membrane protein</topology>
    </subcellularLocation>
</comment>
<reference evidence="9 10" key="1">
    <citation type="journal article" date="2014" name="Genome Announc.">
        <title>Draft Genome Sequence of Lutibaculum baratangense Strain AMV1T, Isolated from a Mud Volcano in Andamans, India.</title>
        <authorList>
            <person name="Singh A."/>
            <person name="Sreenivas A."/>
            <person name="Sathyanarayana Reddy G."/>
            <person name="Pinnaka A.K."/>
            <person name="Shivaji S."/>
        </authorList>
    </citation>
    <scope>NUCLEOTIDE SEQUENCE [LARGE SCALE GENOMIC DNA]</scope>
    <source>
        <strain evidence="9 10">AMV1</strain>
    </source>
</reference>
<evidence type="ECO:0000313" key="9">
    <source>
        <dbReference type="EMBL" id="ESR22646.1"/>
    </source>
</evidence>
<gene>
    <name evidence="9" type="ORF">N177_3782</name>
</gene>
<evidence type="ECO:0000256" key="8">
    <source>
        <dbReference type="SAM" id="Phobius"/>
    </source>
</evidence>
<comment type="similarity">
    <text evidence="2">Belongs to the NrfD family.</text>
</comment>
<dbReference type="Pfam" id="PF03916">
    <property type="entry name" value="NrfD"/>
    <property type="match status" value="1"/>
</dbReference>
<evidence type="ECO:0000256" key="6">
    <source>
        <dbReference type="ARBA" id="ARBA00023136"/>
    </source>
</evidence>
<keyword evidence="5 8" id="KW-1133">Transmembrane helix</keyword>
<evidence type="ECO:0000256" key="1">
    <source>
        <dbReference type="ARBA" id="ARBA00004651"/>
    </source>
</evidence>
<feature type="transmembrane region" description="Helical" evidence="8">
    <location>
        <begin position="110"/>
        <end position="132"/>
    </location>
</feature>
<evidence type="ECO:0000256" key="2">
    <source>
        <dbReference type="ARBA" id="ARBA00008929"/>
    </source>
</evidence>
<keyword evidence="10" id="KW-1185">Reference proteome</keyword>
<keyword evidence="3" id="KW-1003">Cell membrane</keyword>
<evidence type="ECO:0000313" key="10">
    <source>
        <dbReference type="Proteomes" id="UP000017819"/>
    </source>
</evidence>
<keyword evidence="4 8" id="KW-0812">Transmembrane</keyword>
<dbReference type="PANTHER" id="PTHR34856:SF2">
    <property type="entry name" value="PROTEIN NRFD"/>
    <property type="match status" value="1"/>
</dbReference>
<feature type="transmembrane region" description="Helical" evidence="8">
    <location>
        <begin position="33"/>
        <end position="52"/>
    </location>
</feature>
<evidence type="ECO:0000256" key="4">
    <source>
        <dbReference type="ARBA" id="ARBA00022692"/>
    </source>
</evidence>
<accession>V4R8X8</accession>
<organism evidence="9 10">
    <name type="scientific">Lutibaculum baratangense AMV1</name>
    <dbReference type="NCBI Taxonomy" id="631454"/>
    <lineage>
        <taxon>Bacteria</taxon>
        <taxon>Pseudomonadati</taxon>
        <taxon>Pseudomonadota</taxon>
        <taxon>Alphaproteobacteria</taxon>
        <taxon>Hyphomicrobiales</taxon>
        <taxon>Tepidamorphaceae</taxon>
        <taxon>Lutibaculum</taxon>
    </lineage>
</organism>
<dbReference type="EMBL" id="AWXZ01000040">
    <property type="protein sequence ID" value="ESR22646.1"/>
    <property type="molecule type" value="Genomic_DNA"/>
</dbReference>
<dbReference type="PANTHER" id="PTHR34856">
    <property type="entry name" value="PROTEIN NRFD"/>
    <property type="match status" value="1"/>
</dbReference>
<dbReference type="STRING" id="631454.N177_3782"/>